<sequence>MKKLTTTEGHTHSVSQKWATVVALLLFIMLRERAAAW</sequence>
<accession>D4HVD0</accession>
<dbReference type="HOGENOM" id="CLU_3343381_0_0_6"/>
<proteinExistence type="predicted"/>
<protein>
    <submittedName>
        <fullName evidence="1">Uncharacterized protein</fullName>
    </submittedName>
</protein>
<evidence type="ECO:0000313" key="1">
    <source>
        <dbReference type="EMBL" id="CBA19411.1"/>
    </source>
</evidence>
<dbReference type="AlphaFoldDB" id="D4HVD0"/>
<organism evidence="1 2">
    <name type="scientific">Erwinia amylovora (strain CFBP1430)</name>
    <dbReference type="NCBI Taxonomy" id="665029"/>
    <lineage>
        <taxon>Bacteria</taxon>
        <taxon>Pseudomonadati</taxon>
        <taxon>Pseudomonadota</taxon>
        <taxon>Gammaproteobacteria</taxon>
        <taxon>Enterobacterales</taxon>
        <taxon>Erwiniaceae</taxon>
        <taxon>Erwinia</taxon>
    </lineage>
</organism>
<name>D4HVD0_ERWAC</name>
<dbReference type="KEGG" id="eam:EAMY_0461"/>
<evidence type="ECO:0000313" key="2">
    <source>
        <dbReference type="Proteomes" id="UP000001841"/>
    </source>
</evidence>
<dbReference type="Proteomes" id="UP000001841">
    <property type="component" value="Chromosome"/>
</dbReference>
<reference evidence="1 2" key="1">
    <citation type="journal article" date="2010" name="Mol. Plant Microbe Interact.">
        <title>Complete genome sequence of the fire blight pathogen Erwinia amylovora CFBP 1430 and comparison to other Erwinia spp.</title>
        <authorList>
            <person name="Smits T.H."/>
            <person name="Rezzonico F."/>
            <person name="Kamber T."/>
            <person name="Blom J."/>
            <person name="Goesmann A."/>
            <person name="Frey J.E."/>
            <person name="Duffy B."/>
        </authorList>
    </citation>
    <scope>NUCLEOTIDE SEQUENCE [LARGE SCALE GENOMIC DNA]</scope>
    <source>
        <strain evidence="2">CFBP1430</strain>
    </source>
</reference>
<dbReference type="EMBL" id="FN434113">
    <property type="protein sequence ID" value="CBA19411.1"/>
    <property type="molecule type" value="Genomic_DNA"/>
</dbReference>
<gene>
    <name evidence="1" type="ordered locus">EAMY_0461</name>
</gene>